<dbReference type="Gene3D" id="1.25.40.30">
    <property type="match status" value="1"/>
</dbReference>
<gene>
    <name evidence="5" type="ORF">MCOR_15184</name>
</gene>
<keyword evidence="6" id="KW-1185">Reference proteome</keyword>
<dbReference type="InterPro" id="IPR016024">
    <property type="entry name" value="ARM-type_fold"/>
</dbReference>
<organism evidence="5 6">
    <name type="scientific">Mytilus coruscus</name>
    <name type="common">Sea mussel</name>
    <dbReference type="NCBI Taxonomy" id="42192"/>
    <lineage>
        <taxon>Eukaryota</taxon>
        <taxon>Metazoa</taxon>
        <taxon>Spiralia</taxon>
        <taxon>Lophotrochozoa</taxon>
        <taxon>Mollusca</taxon>
        <taxon>Bivalvia</taxon>
        <taxon>Autobranchia</taxon>
        <taxon>Pteriomorphia</taxon>
        <taxon>Mytilida</taxon>
        <taxon>Mytiloidea</taxon>
        <taxon>Mytilidae</taxon>
        <taxon>Mytilinae</taxon>
        <taxon>Mytilus</taxon>
    </lineage>
</organism>
<evidence type="ECO:0000256" key="1">
    <source>
        <dbReference type="ARBA" id="ARBA00023054"/>
    </source>
</evidence>
<feature type="compositionally biased region" description="Polar residues" evidence="3">
    <location>
        <begin position="286"/>
        <end position="305"/>
    </location>
</feature>
<name>A0A6J8BAJ9_MYTCO</name>
<dbReference type="Proteomes" id="UP000507470">
    <property type="component" value="Unassembled WGS sequence"/>
</dbReference>
<feature type="coiled-coil region" evidence="2">
    <location>
        <begin position="124"/>
        <end position="230"/>
    </location>
</feature>
<dbReference type="SUPFAM" id="SSF48371">
    <property type="entry name" value="ARM repeat"/>
    <property type="match status" value="2"/>
</dbReference>
<keyword evidence="1 2" id="KW-0175">Coiled coil</keyword>
<dbReference type="EMBL" id="CACVKT020002619">
    <property type="protein sequence ID" value="CAC5379087.1"/>
    <property type="molecule type" value="Genomic_DNA"/>
</dbReference>
<dbReference type="PANTHER" id="PTHR10292">
    <property type="entry name" value="CLATHRIN HEAVY CHAIN RELATED"/>
    <property type="match status" value="1"/>
</dbReference>
<dbReference type="AlphaFoldDB" id="A0A6J8BAJ9"/>
<dbReference type="PANTHER" id="PTHR10292:SF11">
    <property type="entry name" value="CLATHRIN HEAVY CHAIN LINKER DOMAIN-CONTAINING PROTEIN 1"/>
    <property type="match status" value="1"/>
</dbReference>
<feature type="region of interest" description="Disordered" evidence="3">
    <location>
        <begin position="1"/>
        <end position="22"/>
    </location>
</feature>
<dbReference type="Pfam" id="PF13838">
    <property type="entry name" value="Clathrin_H_link"/>
    <property type="match status" value="1"/>
</dbReference>
<dbReference type="InterPro" id="IPR032755">
    <property type="entry name" value="TSNAXIP1_N"/>
</dbReference>
<feature type="compositionally biased region" description="Polar residues" evidence="3">
    <location>
        <begin position="12"/>
        <end position="22"/>
    </location>
</feature>
<evidence type="ECO:0000256" key="2">
    <source>
        <dbReference type="SAM" id="Coils"/>
    </source>
</evidence>
<evidence type="ECO:0000256" key="3">
    <source>
        <dbReference type="SAM" id="MobiDB-lite"/>
    </source>
</evidence>
<dbReference type="InterPro" id="IPR012331">
    <property type="entry name" value="Clathrin_H-chain_linker"/>
</dbReference>
<reference evidence="5 6" key="1">
    <citation type="submission" date="2020-06" db="EMBL/GenBank/DDBJ databases">
        <authorList>
            <person name="Li R."/>
            <person name="Bekaert M."/>
        </authorList>
    </citation>
    <scope>NUCLEOTIDE SEQUENCE [LARGE SCALE GENOMIC DNA]</scope>
    <source>
        <strain evidence="6">wild</strain>
    </source>
</reference>
<protein>
    <recommendedName>
        <fullName evidence="4">Translin-associated factor X-interacting protein 1 N-terminal domain-containing protein</fullName>
    </recommendedName>
</protein>
<evidence type="ECO:0000259" key="4">
    <source>
        <dbReference type="Pfam" id="PF15739"/>
    </source>
</evidence>
<evidence type="ECO:0000313" key="6">
    <source>
        <dbReference type="Proteomes" id="UP000507470"/>
    </source>
</evidence>
<feature type="region of interest" description="Disordered" evidence="3">
    <location>
        <begin position="278"/>
        <end position="312"/>
    </location>
</feature>
<dbReference type="OrthoDB" id="2113814at2759"/>
<proteinExistence type="predicted"/>
<feature type="domain" description="Translin-associated factor X-interacting protein 1 N-terminal" evidence="4">
    <location>
        <begin position="47"/>
        <end position="155"/>
    </location>
</feature>
<accession>A0A6J8BAJ9</accession>
<sequence>MAKLHREKTNEDLSTLSRSGTPVNSLPKLPPIITSEIDRTFLLDLNDYIRYETDKLSSGDDDQRYTIYKSVFNRIIEHVSAYKPLLTAIKKEYEDTIEAIKKGQREADFLHGKLKAMASEPSTIRNYRKRADELDERILVIQKDNDRLQKELSELQQKPRTKKDSRMIPGLTLEESTDLTLLYRNYEKLDRQLKELNISFRTRYVPKSHKLELKERLDNKVNERDDLLRQGQIYRYKRSKLKIAVEAAQAYNRVKPPHQTVGDAVIFALAQARGLQKQEKELSPGEGQQQRDGSPSAPQTLTTTSFDDDDPSKEKEAEMMLEYIEKFNELFEDGMYEDAAIHAANSPKGILRTSATLAKFRVTICCKLWNLYYIYICEIFIEIFVNSYFTACNYCFTDVKVHGNVRSPLLAFCDAVMASVSAVGSKPNHKLSDECVECVLNENRLDLLAHWIAQDRLSLNHQIGDRIVDHCNCQVPCKCSCQALAQNVYSKLHLYRQAVICMLKQGRVHTGMEYAKHKYPLSKQEYLELLRTCPSLPLMHSLVEEDSEGTRILPLGVVILVLLENSHFDLVIRFMQDLQNTPSADDQNSSLFHSAMMDDVDTTAEQWDSLVKLLQDQGYEETSVKLLSSIHVLSAVKTVLYDSLKVESPENEPAS</sequence>
<dbReference type="Pfam" id="PF15739">
    <property type="entry name" value="TSNAXIP1_N"/>
    <property type="match status" value="1"/>
</dbReference>
<evidence type="ECO:0000313" key="5">
    <source>
        <dbReference type="EMBL" id="CAC5379087.1"/>
    </source>
</evidence>